<name>A0A1F6FV19_9BACT</name>
<evidence type="ECO:0000313" key="2">
    <source>
        <dbReference type="Proteomes" id="UP000177998"/>
    </source>
</evidence>
<accession>A0A1F6FV19</accession>
<reference evidence="1 2" key="1">
    <citation type="journal article" date="2016" name="Nat. Commun.">
        <title>Thousands of microbial genomes shed light on interconnected biogeochemical processes in an aquifer system.</title>
        <authorList>
            <person name="Anantharaman K."/>
            <person name="Brown C.T."/>
            <person name="Hug L.A."/>
            <person name="Sharon I."/>
            <person name="Castelle C.J."/>
            <person name="Probst A.J."/>
            <person name="Thomas B.C."/>
            <person name="Singh A."/>
            <person name="Wilkins M.J."/>
            <person name="Karaoz U."/>
            <person name="Brodie E.L."/>
            <person name="Williams K.H."/>
            <person name="Hubbard S.S."/>
            <person name="Banfield J.F."/>
        </authorList>
    </citation>
    <scope>NUCLEOTIDE SEQUENCE [LARGE SCALE GENOMIC DNA]</scope>
</reference>
<dbReference type="EMBL" id="MFMZ01000061">
    <property type="protein sequence ID" value="OGG89704.1"/>
    <property type="molecule type" value="Genomic_DNA"/>
</dbReference>
<protein>
    <submittedName>
        <fullName evidence="1">Uncharacterized protein</fullName>
    </submittedName>
</protein>
<sequence>MRSFCPLPYYISKEEKDKNLGEVFRKRPNRIRFVIGCIALILARRQNPRSGKTNIFRKRGNLRLP</sequence>
<dbReference type="AlphaFoldDB" id="A0A1F6FV19"/>
<comment type="caution">
    <text evidence="1">The sequence shown here is derived from an EMBL/GenBank/DDBJ whole genome shotgun (WGS) entry which is preliminary data.</text>
</comment>
<organism evidence="1 2">
    <name type="scientific">Candidatus Kuenenbacteria bacterium RIFCSPLOWO2_02_FULL_42_16</name>
    <dbReference type="NCBI Taxonomy" id="1798564"/>
    <lineage>
        <taxon>Bacteria</taxon>
        <taxon>Candidatus Kueneniibacteriota</taxon>
    </lineage>
</organism>
<proteinExistence type="predicted"/>
<gene>
    <name evidence="1" type="ORF">A3H55_03690</name>
</gene>
<evidence type="ECO:0000313" key="1">
    <source>
        <dbReference type="EMBL" id="OGG89704.1"/>
    </source>
</evidence>
<dbReference type="Proteomes" id="UP000177998">
    <property type="component" value="Unassembled WGS sequence"/>
</dbReference>